<keyword evidence="4" id="KW-1185">Reference proteome</keyword>
<dbReference type="Proteomes" id="UP000060787">
    <property type="component" value="Chromosome"/>
</dbReference>
<protein>
    <submittedName>
        <fullName evidence="3">Fatty acid desaturase family protein</fullName>
    </submittedName>
</protein>
<dbReference type="EMBL" id="CP011129">
    <property type="protein sequence ID" value="ALN79137.1"/>
    <property type="molecule type" value="Genomic_DNA"/>
</dbReference>
<dbReference type="eggNOG" id="COG3239">
    <property type="taxonomic scope" value="Bacteria"/>
</dbReference>
<dbReference type="Pfam" id="PF00487">
    <property type="entry name" value="FA_desaturase"/>
    <property type="match status" value="1"/>
</dbReference>
<feature type="transmembrane region" description="Helical" evidence="1">
    <location>
        <begin position="131"/>
        <end position="152"/>
    </location>
</feature>
<accession>A0A0S2F6N8</accession>
<sequence>MSDDPASSAARPIAADPGIGALRHRRDLQSLAYLLAQPLLALWQWRHGFSLPLYALMLYLAIAVSVIHHNHAHLPLWRGRWRNRGTDLLITVLQGHPTFVFHPAHNRNHHRHRHGPGDVARTWRFGDHNHALGWLLHPLQAIAVIYPFLFDWLRGVRRRAPGAYRWYLLQYTAWLGSWALLLAIDPGKALALVILPQLLGLHWLLSANYLQHAHADDAARFGYARNFEGWLNPLLFNIGLHTAHHEHGRAHWSELPRLHYRYRPLIDPRLLEASFAGYAWRVFVLGPFLPHYRSRSLRPADTCAAVDGPVTTSKDC</sequence>
<dbReference type="PATRIC" id="fig|84531.8.peg.1004"/>
<dbReference type="STRING" id="84531.LA76x_0976"/>
<gene>
    <name evidence="3" type="ORF">LA76x_0976</name>
</gene>
<dbReference type="InterPro" id="IPR005804">
    <property type="entry name" value="FA_desaturase_dom"/>
</dbReference>
<keyword evidence="1" id="KW-1133">Transmembrane helix</keyword>
<dbReference type="KEGG" id="lab:LA76x_0976"/>
<reference evidence="3 4" key="1">
    <citation type="journal article" date="2015" name="BMC Genomics">
        <title>Comparative genomics and metabolic profiling of the genus Lysobacter.</title>
        <authorList>
            <person name="de Bruijn I."/>
            <person name="Cheng X."/>
            <person name="de Jager V."/>
            <person name="Exposito R.G."/>
            <person name="Watrous J."/>
            <person name="Patel N."/>
            <person name="Postma J."/>
            <person name="Dorrestein P.C."/>
            <person name="Kobayashi D."/>
            <person name="Raaijmakers J.M."/>
        </authorList>
    </citation>
    <scope>NUCLEOTIDE SEQUENCE [LARGE SCALE GENOMIC DNA]</scope>
    <source>
        <strain evidence="3 4">76</strain>
    </source>
</reference>
<keyword evidence="1" id="KW-0812">Transmembrane</keyword>
<dbReference type="GO" id="GO:0006629">
    <property type="term" value="P:lipid metabolic process"/>
    <property type="evidence" value="ECO:0007669"/>
    <property type="project" value="InterPro"/>
</dbReference>
<name>A0A0S2F6N8_LYSAN</name>
<evidence type="ECO:0000313" key="3">
    <source>
        <dbReference type="EMBL" id="ALN79137.1"/>
    </source>
</evidence>
<keyword evidence="1" id="KW-0472">Membrane</keyword>
<feature type="domain" description="Fatty acid desaturase" evidence="2">
    <location>
        <begin position="45"/>
        <end position="268"/>
    </location>
</feature>
<dbReference type="AlphaFoldDB" id="A0A0S2F6N8"/>
<organism evidence="3 4">
    <name type="scientific">Lysobacter antibioticus</name>
    <dbReference type="NCBI Taxonomy" id="84531"/>
    <lineage>
        <taxon>Bacteria</taxon>
        <taxon>Pseudomonadati</taxon>
        <taxon>Pseudomonadota</taxon>
        <taxon>Gammaproteobacteria</taxon>
        <taxon>Lysobacterales</taxon>
        <taxon>Lysobacteraceae</taxon>
        <taxon>Lysobacter</taxon>
    </lineage>
</organism>
<evidence type="ECO:0000313" key="4">
    <source>
        <dbReference type="Proteomes" id="UP000060787"/>
    </source>
</evidence>
<feature type="transmembrane region" description="Helical" evidence="1">
    <location>
        <begin position="49"/>
        <end position="68"/>
    </location>
</feature>
<proteinExistence type="predicted"/>
<dbReference type="RefSeq" id="WP_082647679.1">
    <property type="nucleotide sequence ID" value="NZ_CP011129.1"/>
</dbReference>
<evidence type="ECO:0000256" key="1">
    <source>
        <dbReference type="SAM" id="Phobius"/>
    </source>
</evidence>
<evidence type="ECO:0000259" key="2">
    <source>
        <dbReference type="Pfam" id="PF00487"/>
    </source>
</evidence>